<comment type="catalytic activity">
    <reaction evidence="7">
        <text>myo-inositol(out) + H(+)(out) = myo-inositol(in) + H(+)(in)</text>
        <dbReference type="Rhea" id="RHEA:60364"/>
        <dbReference type="ChEBI" id="CHEBI:15378"/>
        <dbReference type="ChEBI" id="CHEBI:17268"/>
    </reaction>
</comment>
<keyword evidence="4 10" id="KW-0812">Transmembrane</keyword>
<feature type="transmembrane region" description="Helical" evidence="10">
    <location>
        <begin position="353"/>
        <end position="376"/>
    </location>
</feature>
<feature type="transmembrane region" description="Helical" evidence="10">
    <location>
        <begin position="423"/>
        <end position="446"/>
    </location>
</feature>
<keyword evidence="5 10" id="KW-1133">Transmembrane helix</keyword>
<comment type="subcellular location">
    <subcellularLocation>
        <location evidence="1">Membrane</location>
        <topology evidence="1">Multi-pass membrane protein</topology>
    </subcellularLocation>
</comment>
<dbReference type="RefSeq" id="XP_025380644.1">
    <property type="nucleotide sequence ID" value="XM_025523818.1"/>
</dbReference>
<comment type="similarity">
    <text evidence="2 8">Belongs to the major facilitator superfamily. Sugar transporter (TC 2.A.1.1) family.</text>
</comment>
<dbReference type="InterPro" id="IPR050360">
    <property type="entry name" value="MFS_Sugar_Transporters"/>
</dbReference>
<feature type="transmembrane region" description="Helical" evidence="10">
    <location>
        <begin position="324"/>
        <end position="346"/>
    </location>
</feature>
<dbReference type="PRINTS" id="PR00171">
    <property type="entry name" value="SUGRTRNSPORT"/>
</dbReference>
<feature type="transmembrane region" description="Helical" evidence="10">
    <location>
        <begin position="290"/>
        <end position="312"/>
    </location>
</feature>
<dbReference type="InterPro" id="IPR003663">
    <property type="entry name" value="Sugar/inositol_transpt"/>
</dbReference>
<evidence type="ECO:0000256" key="5">
    <source>
        <dbReference type="ARBA" id="ARBA00022989"/>
    </source>
</evidence>
<gene>
    <name evidence="12" type="ORF">FA10DRAFT_283089</name>
</gene>
<evidence type="ECO:0000256" key="6">
    <source>
        <dbReference type="ARBA" id="ARBA00023136"/>
    </source>
</evidence>
<dbReference type="FunFam" id="1.20.1250.20:FF:000078">
    <property type="entry name" value="MFS maltose transporter, putative"/>
    <property type="match status" value="1"/>
</dbReference>
<feature type="transmembrane region" description="Helical" evidence="10">
    <location>
        <begin position="388"/>
        <end position="411"/>
    </location>
</feature>
<dbReference type="AlphaFoldDB" id="A0A316YWM2"/>
<keyword evidence="6 10" id="KW-0472">Membrane</keyword>
<dbReference type="EMBL" id="KZ819634">
    <property type="protein sequence ID" value="PWN93446.1"/>
    <property type="molecule type" value="Genomic_DNA"/>
</dbReference>
<evidence type="ECO:0000256" key="4">
    <source>
        <dbReference type="ARBA" id="ARBA00022692"/>
    </source>
</evidence>
<dbReference type="InterPro" id="IPR020846">
    <property type="entry name" value="MFS_dom"/>
</dbReference>
<evidence type="ECO:0000313" key="13">
    <source>
        <dbReference type="Proteomes" id="UP000245768"/>
    </source>
</evidence>
<feature type="transmembrane region" description="Helical" evidence="10">
    <location>
        <begin position="203"/>
        <end position="222"/>
    </location>
</feature>
<evidence type="ECO:0000256" key="7">
    <source>
        <dbReference type="ARBA" id="ARBA00049119"/>
    </source>
</evidence>
<dbReference type="Gene3D" id="1.20.1250.20">
    <property type="entry name" value="MFS general substrate transporter like domains"/>
    <property type="match status" value="1"/>
</dbReference>
<protein>
    <submittedName>
        <fullName evidence="12">General substrate transporter</fullName>
    </submittedName>
</protein>
<dbReference type="GO" id="GO:0005351">
    <property type="term" value="F:carbohydrate:proton symporter activity"/>
    <property type="evidence" value="ECO:0007669"/>
    <property type="project" value="TreeGrafter"/>
</dbReference>
<feature type="transmembrane region" description="Helical" evidence="10">
    <location>
        <begin position="458"/>
        <end position="476"/>
    </location>
</feature>
<dbReference type="GeneID" id="37045734"/>
<sequence length="562" mass="60617">MGGASFAKPPGPVVGETRLFSKANVRPLLLCSIAVFGAVLYGYDGTYWTGLLEMQKFKEDYGTPGVDDQGQPTIDITSSQRAVLTSIIQAGEVVGALLAGPVGDRFGRRGGFFYAVFLLTLGSVLQLIVAGSIPLLGVGRAILGMGVGAVANSTPLYLGEVSPNAIRGAVVGSWQLLLSIGQVIGACVSQGTKDRTDTGAYRIPIGINLGFALVLFIGIFILPESPRWLVTKGRDEQALKSLHRINCGQPDPTAVIEAEYKSFVDAKREEDEMGKMGWGSLMHGVERRKLLIVCGTLTAQQISGVQFIFSYTTTFFANSGVDDAFLITIIVDIIQVVGVLCSFFLVNRFGRRPLLLSTSVPMFIALFVCGGLGTIPTLERNTAQNRCLIAMICIYVFFFNLAWGPLAWSIASECAVGSNRQKLMSLGTACFFISAFVVAFTLPYLFDDDEAGLGAQIGWIYGGGMLIAIAFTWFCIPETLGRTLEEINEMINRRVPARKWTSYMTEVEADGAFSPDMHKQSLPSSGEGEDDDDLKARTDGKKSSTPGADETTADVRDAEERL</sequence>
<dbReference type="GO" id="GO:0016020">
    <property type="term" value="C:membrane"/>
    <property type="evidence" value="ECO:0007669"/>
    <property type="project" value="UniProtKB-SubCell"/>
</dbReference>
<evidence type="ECO:0000256" key="8">
    <source>
        <dbReference type="RuleBase" id="RU003346"/>
    </source>
</evidence>
<keyword evidence="3 8" id="KW-0813">Transport</keyword>
<dbReference type="InParanoid" id="A0A316YWM2"/>
<dbReference type="InterPro" id="IPR005828">
    <property type="entry name" value="MFS_sugar_transport-like"/>
</dbReference>
<dbReference type="InterPro" id="IPR036259">
    <property type="entry name" value="MFS_trans_sf"/>
</dbReference>
<dbReference type="OrthoDB" id="6612291at2759"/>
<dbReference type="Pfam" id="PF00083">
    <property type="entry name" value="Sugar_tr"/>
    <property type="match status" value="1"/>
</dbReference>
<feature type="transmembrane region" description="Helical" evidence="10">
    <location>
        <begin position="170"/>
        <end position="191"/>
    </location>
</feature>
<feature type="transmembrane region" description="Helical" evidence="10">
    <location>
        <begin position="141"/>
        <end position="158"/>
    </location>
</feature>
<feature type="domain" description="Major facilitator superfamily (MFS) profile" evidence="11">
    <location>
        <begin position="30"/>
        <end position="480"/>
    </location>
</feature>
<reference evidence="12" key="1">
    <citation type="journal article" date="2018" name="Mol. Biol. Evol.">
        <title>Broad Genomic Sampling Reveals a Smut Pathogenic Ancestry of the Fungal Clade Ustilaginomycotina.</title>
        <authorList>
            <person name="Kijpornyongpan T."/>
            <person name="Mondo S.J."/>
            <person name="Barry K."/>
            <person name="Sandor L."/>
            <person name="Lee J."/>
            <person name="Lipzen A."/>
            <person name="Pangilinan J."/>
            <person name="LaButti K."/>
            <person name="Hainaut M."/>
            <person name="Henrissat B."/>
            <person name="Grigoriev I.V."/>
            <person name="Spatafora J.W."/>
            <person name="Aime M.C."/>
        </authorList>
    </citation>
    <scope>NUCLEOTIDE SEQUENCE [LARGE SCALE GENOMIC DNA]</scope>
    <source>
        <strain evidence="12">MCA 4198</strain>
    </source>
</reference>
<evidence type="ECO:0000256" key="9">
    <source>
        <dbReference type="SAM" id="MobiDB-lite"/>
    </source>
</evidence>
<dbReference type="PANTHER" id="PTHR48022">
    <property type="entry name" value="PLASTIDIC GLUCOSE TRANSPORTER 4"/>
    <property type="match status" value="1"/>
</dbReference>
<evidence type="ECO:0000313" key="12">
    <source>
        <dbReference type="EMBL" id="PWN93446.1"/>
    </source>
</evidence>
<dbReference type="STRING" id="215250.A0A316YWM2"/>
<dbReference type="Proteomes" id="UP000245768">
    <property type="component" value="Unassembled WGS sequence"/>
</dbReference>
<keyword evidence="13" id="KW-1185">Reference proteome</keyword>
<dbReference type="PROSITE" id="PS00217">
    <property type="entry name" value="SUGAR_TRANSPORT_2"/>
    <property type="match status" value="1"/>
</dbReference>
<dbReference type="NCBIfam" id="TIGR00879">
    <property type="entry name" value="SP"/>
    <property type="match status" value="1"/>
</dbReference>
<dbReference type="SUPFAM" id="SSF103473">
    <property type="entry name" value="MFS general substrate transporter"/>
    <property type="match status" value="1"/>
</dbReference>
<evidence type="ECO:0000256" key="1">
    <source>
        <dbReference type="ARBA" id="ARBA00004141"/>
    </source>
</evidence>
<dbReference type="PANTHER" id="PTHR48022:SF77">
    <property type="entry name" value="MAJOR FACILITATOR SUPERFAMILY (MFS) PROFILE DOMAIN-CONTAINING PROTEIN"/>
    <property type="match status" value="1"/>
</dbReference>
<evidence type="ECO:0000256" key="2">
    <source>
        <dbReference type="ARBA" id="ARBA00010992"/>
    </source>
</evidence>
<feature type="region of interest" description="Disordered" evidence="9">
    <location>
        <begin position="513"/>
        <end position="562"/>
    </location>
</feature>
<evidence type="ECO:0000256" key="10">
    <source>
        <dbReference type="SAM" id="Phobius"/>
    </source>
</evidence>
<evidence type="ECO:0000256" key="3">
    <source>
        <dbReference type="ARBA" id="ARBA00022448"/>
    </source>
</evidence>
<organism evidence="12 13">
    <name type="scientific">Acaromyces ingoldii</name>
    <dbReference type="NCBI Taxonomy" id="215250"/>
    <lineage>
        <taxon>Eukaryota</taxon>
        <taxon>Fungi</taxon>
        <taxon>Dikarya</taxon>
        <taxon>Basidiomycota</taxon>
        <taxon>Ustilaginomycotina</taxon>
        <taxon>Exobasidiomycetes</taxon>
        <taxon>Exobasidiales</taxon>
        <taxon>Cryptobasidiaceae</taxon>
        <taxon>Acaromyces</taxon>
    </lineage>
</organism>
<name>A0A316YWM2_9BASI</name>
<feature type="compositionally biased region" description="Basic and acidic residues" evidence="9">
    <location>
        <begin position="553"/>
        <end position="562"/>
    </location>
</feature>
<dbReference type="PROSITE" id="PS50850">
    <property type="entry name" value="MFS"/>
    <property type="match status" value="1"/>
</dbReference>
<feature type="transmembrane region" description="Helical" evidence="10">
    <location>
        <begin position="112"/>
        <end position="135"/>
    </location>
</feature>
<evidence type="ECO:0000259" key="11">
    <source>
        <dbReference type="PROSITE" id="PS50850"/>
    </source>
</evidence>
<feature type="transmembrane region" description="Helical" evidence="10">
    <location>
        <begin position="25"/>
        <end position="43"/>
    </location>
</feature>
<dbReference type="InterPro" id="IPR005829">
    <property type="entry name" value="Sugar_transporter_CS"/>
</dbReference>
<accession>A0A316YWM2</accession>
<proteinExistence type="inferred from homology"/>